<accession>A0A9W9PKJ6</accession>
<dbReference type="GO" id="GO:0000978">
    <property type="term" value="F:RNA polymerase II cis-regulatory region sequence-specific DNA binding"/>
    <property type="evidence" value="ECO:0007669"/>
    <property type="project" value="TreeGrafter"/>
</dbReference>
<evidence type="ECO:0000256" key="3">
    <source>
        <dbReference type="ARBA" id="ARBA00023242"/>
    </source>
</evidence>
<evidence type="ECO:0000256" key="1">
    <source>
        <dbReference type="ARBA" id="ARBA00023015"/>
    </source>
</evidence>
<sequence length="487" mass="53997">MLEIEIPDSVTPIKHDLSDQEKRYFAESYLHASSGILDLFTERDYERLLCPQTESQYPRSPDSISDSGASQDSVCLDLIIAIGAQCQPKSDMNHYISISYFRRAQKAAFAGMLQTPTVDLARSFALMAFYMLGACSRNSALILQTGKSVRVLDLICNTILGRPGSTPVITDELEYLDGEICPNYATLCATYEAVAVLQSVVNDTKEKEGIPISKAEGYLAQLREWSSKLPPHLRRQSLGNPSSQSIETRRATVGKIHLACIYYYGVIQVTRQFLIDHIVPSVCGGIFESADNGRTSELAKGCTEAALLMAQICDDAESAGALLGNMCILKAWLFSAGLVLGFSLLRPHDQMEETRQAFQGTSRILARFGINSPQAAQYHSILSSFAEAIDRHERKSRSDRSRRKNSSVEKILSFEDPEDTSMSTARTYASSPWGSSQTIIGNFQDEDPLLQLDWSIPNSENEILRMFLDPCLESFMSLPATGLDWNM</sequence>
<dbReference type="PANTHER" id="PTHR47424:SF9">
    <property type="entry name" value="TAH-2"/>
    <property type="match status" value="1"/>
</dbReference>
<dbReference type="GO" id="GO:0000435">
    <property type="term" value="P:positive regulation of transcription from RNA polymerase II promoter by galactose"/>
    <property type="evidence" value="ECO:0007669"/>
    <property type="project" value="TreeGrafter"/>
</dbReference>
<dbReference type="InterPro" id="IPR051127">
    <property type="entry name" value="Fungal_SecMet_Regulators"/>
</dbReference>
<feature type="compositionally biased region" description="Polar residues" evidence="4">
    <location>
        <begin position="420"/>
        <end position="434"/>
    </location>
</feature>
<dbReference type="EMBL" id="JAPQKS010000001">
    <property type="protein sequence ID" value="KAJ5249120.1"/>
    <property type="molecule type" value="Genomic_DNA"/>
</dbReference>
<keyword evidence="6" id="KW-1185">Reference proteome</keyword>
<dbReference type="CDD" id="cd12148">
    <property type="entry name" value="fungal_TF_MHR"/>
    <property type="match status" value="1"/>
</dbReference>
<dbReference type="AlphaFoldDB" id="A0A9W9PKJ6"/>
<dbReference type="PANTHER" id="PTHR47424">
    <property type="entry name" value="REGULATORY PROTEIN GAL4"/>
    <property type="match status" value="1"/>
</dbReference>
<gene>
    <name evidence="5" type="ORF">N7468_000571</name>
</gene>
<organism evidence="5 6">
    <name type="scientific">Penicillium chermesinum</name>
    <dbReference type="NCBI Taxonomy" id="63820"/>
    <lineage>
        <taxon>Eukaryota</taxon>
        <taxon>Fungi</taxon>
        <taxon>Dikarya</taxon>
        <taxon>Ascomycota</taxon>
        <taxon>Pezizomycotina</taxon>
        <taxon>Eurotiomycetes</taxon>
        <taxon>Eurotiomycetidae</taxon>
        <taxon>Eurotiales</taxon>
        <taxon>Aspergillaceae</taxon>
        <taxon>Penicillium</taxon>
    </lineage>
</organism>
<dbReference type="GeneID" id="83197171"/>
<reference evidence="5" key="1">
    <citation type="submission" date="2022-11" db="EMBL/GenBank/DDBJ databases">
        <authorList>
            <person name="Petersen C."/>
        </authorList>
    </citation>
    <scope>NUCLEOTIDE SEQUENCE</scope>
    <source>
        <strain evidence="5">IBT 19713</strain>
    </source>
</reference>
<name>A0A9W9PKJ6_9EURO</name>
<protein>
    <recommendedName>
        <fullName evidence="7">Transcription factor domain-containing protein</fullName>
    </recommendedName>
</protein>
<evidence type="ECO:0000256" key="2">
    <source>
        <dbReference type="ARBA" id="ARBA00023163"/>
    </source>
</evidence>
<keyword evidence="2" id="KW-0804">Transcription</keyword>
<keyword evidence="1" id="KW-0805">Transcription regulation</keyword>
<dbReference type="GO" id="GO:0005634">
    <property type="term" value="C:nucleus"/>
    <property type="evidence" value="ECO:0007669"/>
    <property type="project" value="TreeGrafter"/>
</dbReference>
<keyword evidence="3" id="KW-0539">Nucleus</keyword>
<comment type="caution">
    <text evidence="5">The sequence shown here is derived from an EMBL/GenBank/DDBJ whole genome shotgun (WGS) entry which is preliminary data.</text>
</comment>
<dbReference type="Proteomes" id="UP001150941">
    <property type="component" value="Unassembled WGS sequence"/>
</dbReference>
<evidence type="ECO:0008006" key="7">
    <source>
        <dbReference type="Google" id="ProtNLM"/>
    </source>
</evidence>
<evidence type="ECO:0000313" key="6">
    <source>
        <dbReference type="Proteomes" id="UP001150941"/>
    </source>
</evidence>
<evidence type="ECO:0000313" key="5">
    <source>
        <dbReference type="EMBL" id="KAJ5249120.1"/>
    </source>
</evidence>
<dbReference type="GO" id="GO:0000981">
    <property type="term" value="F:DNA-binding transcription factor activity, RNA polymerase II-specific"/>
    <property type="evidence" value="ECO:0007669"/>
    <property type="project" value="TreeGrafter"/>
</dbReference>
<proteinExistence type="predicted"/>
<dbReference type="RefSeq" id="XP_058335899.1">
    <property type="nucleotide sequence ID" value="XM_058469868.1"/>
</dbReference>
<evidence type="ECO:0000256" key="4">
    <source>
        <dbReference type="SAM" id="MobiDB-lite"/>
    </source>
</evidence>
<dbReference type="OrthoDB" id="4064873at2759"/>
<reference evidence="5" key="2">
    <citation type="journal article" date="2023" name="IMA Fungus">
        <title>Comparative genomic study of the Penicillium genus elucidates a diverse pangenome and 15 lateral gene transfer events.</title>
        <authorList>
            <person name="Petersen C."/>
            <person name="Sorensen T."/>
            <person name="Nielsen M.R."/>
            <person name="Sondergaard T.E."/>
            <person name="Sorensen J.L."/>
            <person name="Fitzpatrick D.A."/>
            <person name="Frisvad J.C."/>
            <person name="Nielsen K.L."/>
        </authorList>
    </citation>
    <scope>NUCLEOTIDE SEQUENCE</scope>
    <source>
        <strain evidence="5">IBT 19713</strain>
    </source>
</reference>
<feature type="region of interest" description="Disordered" evidence="4">
    <location>
        <begin position="393"/>
        <end position="434"/>
    </location>
</feature>